<dbReference type="EMBL" id="LT907782">
    <property type="protein sequence ID" value="SNX59293.1"/>
    <property type="molecule type" value="Genomic_DNA"/>
</dbReference>
<dbReference type="CDD" id="cd02208">
    <property type="entry name" value="cupin_RmlC-like"/>
    <property type="match status" value="1"/>
</dbReference>
<proteinExistence type="predicted"/>
<evidence type="ECO:0000259" key="1">
    <source>
        <dbReference type="Pfam" id="PF07883"/>
    </source>
</evidence>
<evidence type="ECO:0000313" key="3">
    <source>
        <dbReference type="Proteomes" id="UP000242498"/>
    </source>
</evidence>
<dbReference type="Gene3D" id="2.60.120.10">
    <property type="entry name" value="Jelly Rolls"/>
    <property type="match status" value="1"/>
</dbReference>
<dbReference type="Proteomes" id="UP000242498">
    <property type="component" value="Chromosome I"/>
</dbReference>
<dbReference type="AlphaFoldDB" id="A0A285BWS1"/>
<dbReference type="SUPFAM" id="SSF51182">
    <property type="entry name" value="RmlC-like cupins"/>
    <property type="match status" value="1"/>
</dbReference>
<feature type="domain" description="Cupin type-2" evidence="1">
    <location>
        <begin position="90"/>
        <end position="155"/>
    </location>
</feature>
<accession>A0A285BWS1</accession>
<gene>
    <name evidence="2" type="ORF">SAMN06296273_0733</name>
</gene>
<sequence>MPMKLREAAIWDAFNKEPCSCVKPVVVLAIEFTYTCPVINLCSFDTTRGGHMLKATLIDLMQRIPGQASAEWPMGEPFTLAFAHGTMSVEVYAPKDTDIQTPHDQDELYFIHSGHGEIVVAGERHSFEPGMVFFVAAHVEHRFENFSADFCTWVVFWGPKGGE</sequence>
<dbReference type="InterPro" id="IPR014710">
    <property type="entry name" value="RmlC-like_jellyroll"/>
</dbReference>
<name>A0A285BWS1_9PROT</name>
<dbReference type="Pfam" id="PF07883">
    <property type="entry name" value="Cupin_2"/>
    <property type="match status" value="1"/>
</dbReference>
<dbReference type="InterPro" id="IPR013096">
    <property type="entry name" value="Cupin_2"/>
</dbReference>
<dbReference type="InterPro" id="IPR011051">
    <property type="entry name" value="RmlC_Cupin_sf"/>
</dbReference>
<reference evidence="2 3" key="1">
    <citation type="submission" date="2017-08" db="EMBL/GenBank/DDBJ databases">
        <authorList>
            <person name="de Groot N.N."/>
        </authorList>
    </citation>
    <scope>NUCLEOTIDE SEQUENCE [LARGE SCALE GENOMIC DNA]</scope>
    <source>
        <strain evidence="2 3">Nm15</strain>
    </source>
</reference>
<protein>
    <submittedName>
        <fullName evidence="2">Cupin domain-containing protein</fullName>
    </submittedName>
</protein>
<evidence type="ECO:0000313" key="2">
    <source>
        <dbReference type="EMBL" id="SNX59293.1"/>
    </source>
</evidence>
<organism evidence="2 3">
    <name type="scientific">Nitrosomonas ureae</name>
    <dbReference type="NCBI Taxonomy" id="44577"/>
    <lineage>
        <taxon>Bacteria</taxon>
        <taxon>Pseudomonadati</taxon>
        <taxon>Pseudomonadota</taxon>
        <taxon>Betaproteobacteria</taxon>
        <taxon>Nitrosomonadales</taxon>
        <taxon>Nitrosomonadaceae</taxon>
        <taxon>Nitrosomonas</taxon>
    </lineage>
</organism>